<evidence type="ECO:0000256" key="1">
    <source>
        <dbReference type="SAM" id="SignalP"/>
    </source>
</evidence>
<keyword evidence="3" id="KW-1185">Reference proteome</keyword>
<keyword evidence="1" id="KW-0732">Signal</keyword>
<accession>A0A2V3PTE6</accession>
<organism evidence="2 3">
    <name type="scientific">Dysgonomonas alginatilytica</name>
    <dbReference type="NCBI Taxonomy" id="1605892"/>
    <lineage>
        <taxon>Bacteria</taxon>
        <taxon>Pseudomonadati</taxon>
        <taxon>Bacteroidota</taxon>
        <taxon>Bacteroidia</taxon>
        <taxon>Bacteroidales</taxon>
        <taxon>Dysgonomonadaceae</taxon>
        <taxon>Dysgonomonas</taxon>
    </lineage>
</organism>
<gene>
    <name evidence="2" type="ORF">CLV62_101274</name>
</gene>
<evidence type="ECO:0000313" key="2">
    <source>
        <dbReference type="EMBL" id="PXV69007.1"/>
    </source>
</evidence>
<evidence type="ECO:0000313" key="3">
    <source>
        <dbReference type="Proteomes" id="UP000247973"/>
    </source>
</evidence>
<comment type="caution">
    <text evidence="2">The sequence shown here is derived from an EMBL/GenBank/DDBJ whole genome shotgun (WGS) entry which is preliminary data.</text>
</comment>
<dbReference type="EMBL" id="QICL01000001">
    <property type="protein sequence ID" value="PXV69007.1"/>
    <property type="molecule type" value="Genomic_DNA"/>
</dbReference>
<protein>
    <submittedName>
        <fullName evidence="2">Uncharacterized protein</fullName>
    </submittedName>
</protein>
<dbReference type="AlphaFoldDB" id="A0A2V3PTE6"/>
<sequence length="135" mass="14494">MKKILFLSLFLVVAAAFGFSSCGDDDDPSFLGANVTVKVTNALGVVQSGKTVYMYKDSPVTEATVPGDAKKMAVTDDNGIAKFSLNLTELNILESQTNLYFAVFYTLADKTAVAGTEGVTVKRNESKELEIKIPL</sequence>
<proteinExistence type="predicted"/>
<reference evidence="2 3" key="1">
    <citation type="submission" date="2018-03" db="EMBL/GenBank/DDBJ databases">
        <title>Genomic Encyclopedia of Archaeal and Bacterial Type Strains, Phase II (KMG-II): from individual species to whole genera.</title>
        <authorList>
            <person name="Goeker M."/>
        </authorList>
    </citation>
    <scope>NUCLEOTIDE SEQUENCE [LARGE SCALE GENOMIC DNA]</scope>
    <source>
        <strain evidence="2 3">DSM 100214</strain>
    </source>
</reference>
<dbReference type="OrthoDB" id="997995at2"/>
<name>A0A2V3PTE6_9BACT</name>
<dbReference type="PROSITE" id="PS51257">
    <property type="entry name" value="PROKAR_LIPOPROTEIN"/>
    <property type="match status" value="1"/>
</dbReference>
<feature type="signal peptide" evidence="1">
    <location>
        <begin position="1"/>
        <end position="22"/>
    </location>
</feature>
<dbReference type="Proteomes" id="UP000247973">
    <property type="component" value="Unassembled WGS sequence"/>
</dbReference>
<dbReference type="RefSeq" id="WP_110309257.1">
    <property type="nucleotide sequence ID" value="NZ_QICL01000001.1"/>
</dbReference>
<feature type="chain" id="PRO_5016082315" evidence="1">
    <location>
        <begin position="23"/>
        <end position="135"/>
    </location>
</feature>